<dbReference type="InterPro" id="IPR027417">
    <property type="entry name" value="P-loop_NTPase"/>
</dbReference>
<comment type="similarity">
    <text evidence="1">Belongs to the helicase family.</text>
</comment>
<dbReference type="Proteomes" id="UP000030653">
    <property type="component" value="Unassembled WGS sequence"/>
</dbReference>
<dbReference type="GO" id="GO:0005524">
    <property type="term" value="F:ATP binding"/>
    <property type="evidence" value="ECO:0007669"/>
    <property type="project" value="UniProtKB-KW"/>
</dbReference>
<keyword evidence="1" id="KW-0234">DNA repair</keyword>
<dbReference type="EMBL" id="JH795879">
    <property type="protein sequence ID" value="EJT97047.1"/>
    <property type="molecule type" value="Genomic_DNA"/>
</dbReference>
<dbReference type="STRING" id="1858805.M5FZV9"/>
<protein>
    <recommendedName>
        <fullName evidence="1">ATP-dependent DNA helicase</fullName>
        <ecNumber evidence="1">5.6.2.3</ecNumber>
    </recommendedName>
</protein>
<dbReference type="RefSeq" id="XP_040623945.1">
    <property type="nucleotide sequence ID" value="XM_040769401.1"/>
</dbReference>
<keyword evidence="1" id="KW-0067">ATP-binding</keyword>
<evidence type="ECO:0000256" key="1">
    <source>
        <dbReference type="RuleBase" id="RU363044"/>
    </source>
</evidence>
<dbReference type="HOGENOM" id="CLU_001613_7_3_1"/>
<keyword evidence="4" id="KW-1185">Reference proteome</keyword>
<dbReference type="InterPro" id="IPR051055">
    <property type="entry name" value="PIF1_helicase"/>
</dbReference>
<dbReference type="Pfam" id="PF05970">
    <property type="entry name" value="PIF1"/>
    <property type="match status" value="1"/>
</dbReference>
<dbReference type="AlphaFoldDB" id="M5FZV9"/>
<accession>M5FZV9</accession>
<dbReference type="GO" id="GO:0016887">
    <property type="term" value="F:ATP hydrolysis activity"/>
    <property type="evidence" value="ECO:0007669"/>
    <property type="project" value="RHEA"/>
</dbReference>
<keyword evidence="1" id="KW-0347">Helicase</keyword>
<feature type="domain" description="DNA helicase Pif1-like DEAD-box helicase" evidence="2">
    <location>
        <begin position="21"/>
        <end position="82"/>
    </location>
</feature>
<dbReference type="EC" id="5.6.2.3" evidence="1"/>
<dbReference type="OMA" id="SSAWESC"/>
<dbReference type="GO" id="GO:0006310">
    <property type="term" value="P:DNA recombination"/>
    <property type="evidence" value="ECO:0007669"/>
    <property type="project" value="UniProtKB-KW"/>
</dbReference>
<gene>
    <name evidence="3" type="ORF">DACRYDRAFT_112373</name>
</gene>
<dbReference type="Gene3D" id="3.40.50.300">
    <property type="entry name" value="P-loop containing nucleotide triphosphate hydrolases"/>
    <property type="match status" value="1"/>
</dbReference>
<comment type="catalytic activity">
    <reaction evidence="1">
        <text>ATP + H2O = ADP + phosphate + H(+)</text>
        <dbReference type="Rhea" id="RHEA:13065"/>
        <dbReference type="ChEBI" id="CHEBI:15377"/>
        <dbReference type="ChEBI" id="CHEBI:15378"/>
        <dbReference type="ChEBI" id="CHEBI:30616"/>
        <dbReference type="ChEBI" id="CHEBI:43474"/>
        <dbReference type="ChEBI" id="CHEBI:456216"/>
        <dbReference type="EC" id="5.6.2.3"/>
    </reaction>
</comment>
<dbReference type="GO" id="GO:0043139">
    <property type="term" value="F:5'-3' DNA helicase activity"/>
    <property type="evidence" value="ECO:0007669"/>
    <property type="project" value="UniProtKB-EC"/>
</dbReference>
<name>M5FZV9_DACPD</name>
<comment type="cofactor">
    <cofactor evidence="1">
        <name>Mg(2+)</name>
        <dbReference type="ChEBI" id="CHEBI:18420"/>
    </cofactor>
</comment>
<dbReference type="GO" id="GO:0000723">
    <property type="term" value="P:telomere maintenance"/>
    <property type="evidence" value="ECO:0007669"/>
    <property type="project" value="InterPro"/>
</dbReference>
<sequence>MLSGTLLDYIETLGQRLRGGNRPFGGLQLVFTGDFHQLPPVNDDYQEEHHHTAPYAFQAQCWDLCFEHQYALTRIYRQREQATLTVEMFIGANWNAIEKFTGSAITYIARDQPTLQRSMTKRLQCLFAILPAESVLNLKVGGPVMLLRNMPEHLTLVKHRRGEVRGFTTIEAWRSRGSIANFSSTELLPQKATTFRDLSDSNVKFPVVEFEAIGCHEAMTVLVTSQDWGVSTRSSRGSYRPVVGYRQQLPLQLGFAYTVRSIQGNSLKRAKINIQWAWEAGHAYTAFSCVTSIARLEVVPFVWSKIITDDAIAQWSRMLKVWQGIDNGTRDEDDAMQE</sequence>
<dbReference type="PANTHER" id="PTHR47642">
    <property type="entry name" value="ATP-DEPENDENT DNA HELICASE"/>
    <property type="match status" value="1"/>
</dbReference>
<keyword evidence="1" id="KW-0233">DNA recombination</keyword>
<dbReference type="InterPro" id="IPR010285">
    <property type="entry name" value="DNA_helicase_pif1-like_DEAD"/>
</dbReference>
<evidence type="ECO:0000313" key="3">
    <source>
        <dbReference type="EMBL" id="EJT97047.1"/>
    </source>
</evidence>
<organism evidence="3 4">
    <name type="scientific">Dacryopinax primogenitus (strain DJM 731)</name>
    <name type="common">Brown rot fungus</name>
    <dbReference type="NCBI Taxonomy" id="1858805"/>
    <lineage>
        <taxon>Eukaryota</taxon>
        <taxon>Fungi</taxon>
        <taxon>Dikarya</taxon>
        <taxon>Basidiomycota</taxon>
        <taxon>Agaricomycotina</taxon>
        <taxon>Dacrymycetes</taxon>
        <taxon>Dacrymycetales</taxon>
        <taxon>Dacrymycetaceae</taxon>
        <taxon>Dacryopinax</taxon>
    </lineage>
</organism>
<dbReference type="SUPFAM" id="SSF52540">
    <property type="entry name" value="P-loop containing nucleoside triphosphate hydrolases"/>
    <property type="match status" value="1"/>
</dbReference>
<dbReference type="OrthoDB" id="432234at2759"/>
<keyword evidence="1" id="KW-0378">Hydrolase</keyword>
<dbReference type="GeneID" id="63684463"/>
<keyword evidence="1" id="KW-0547">Nucleotide-binding</keyword>
<proteinExistence type="inferred from homology"/>
<dbReference type="GO" id="GO:0006281">
    <property type="term" value="P:DNA repair"/>
    <property type="evidence" value="ECO:0007669"/>
    <property type="project" value="UniProtKB-KW"/>
</dbReference>
<keyword evidence="1" id="KW-0227">DNA damage</keyword>
<evidence type="ECO:0000259" key="2">
    <source>
        <dbReference type="Pfam" id="PF05970"/>
    </source>
</evidence>
<evidence type="ECO:0000313" key="4">
    <source>
        <dbReference type="Proteomes" id="UP000030653"/>
    </source>
</evidence>
<reference evidence="3 4" key="1">
    <citation type="journal article" date="2012" name="Science">
        <title>The Paleozoic origin of enzymatic lignin decomposition reconstructed from 31 fungal genomes.</title>
        <authorList>
            <person name="Floudas D."/>
            <person name="Binder M."/>
            <person name="Riley R."/>
            <person name="Barry K."/>
            <person name="Blanchette R.A."/>
            <person name="Henrissat B."/>
            <person name="Martinez A.T."/>
            <person name="Otillar R."/>
            <person name="Spatafora J.W."/>
            <person name="Yadav J.S."/>
            <person name="Aerts A."/>
            <person name="Benoit I."/>
            <person name="Boyd A."/>
            <person name="Carlson A."/>
            <person name="Copeland A."/>
            <person name="Coutinho P.M."/>
            <person name="de Vries R.P."/>
            <person name="Ferreira P."/>
            <person name="Findley K."/>
            <person name="Foster B."/>
            <person name="Gaskell J."/>
            <person name="Glotzer D."/>
            <person name="Gorecki P."/>
            <person name="Heitman J."/>
            <person name="Hesse C."/>
            <person name="Hori C."/>
            <person name="Igarashi K."/>
            <person name="Jurgens J.A."/>
            <person name="Kallen N."/>
            <person name="Kersten P."/>
            <person name="Kohler A."/>
            <person name="Kuees U."/>
            <person name="Kumar T.K.A."/>
            <person name="Kuo A."/>
            <person name="LaButti K."/>
            <person name="Larrondo L.F."/>
            <person name="Lindquist E."/>
            <person name="Ling A."/>
            <person name="Lombard V."/>
            <person name="Lucas S."/>
            <person name="Lundell T."/>
            <person name="Martin R."/>
            <person name="McLaughlin D.J."/>
            <person name="Morgenstern I."/>
            <person name="Morin E."/>
            <person name="Murat C."/>
            <person name="Nagy L.G."/>
            <person name="Nolan M."/>
            <person name="Ohm R.A."/>
            <person name="Patyshakuliyeva A."/>
            <person name="Rokas A."/>
            <person name="Ruiz-Duenas F.J."/>
            <person name="Sabat G."/>
            <person name="Salamov A."/>
            <person name="Samejima M."/>
            <person name="Schmutz J."/>
            <person name="Slot J.C."/>
            <person name="St John F."/>
            <person name="Stenlid J."/>
            <person name="Sun H."/>
            <person name="Sun S."/>
            <person name="Syed K."/>
            <person name="Tsang A."/>
            <person name="Wiebenga A."/>
            <person name="Young D."/>
            <person name="Pisabarro A."/>
            <person name="Eastwood D.C."/>
            <person name="Martin F."/>
            <person name="Cullen D."/>
            <person name="Grigoriev I.V."/>
            <person name="Hibbett D.S."/>
        </authorList>
    </citation>
    <scope>NUCLEOTIDE SEQUENCE [LARGE SCALE GENOMIC DNA]</scope>
    <source>
        <strain evidence="3 4">DJM-731 SS1</strain>
    </source>
</reference>